<dbReference type="SUPFAM" id="SSF49452">
    <property type="entry name" value="Starch-binding domain-like"/>
    <property type="match status" value="1"/>
</dbReference>
<dbReference type="GO" id="GO:0005975">
    <property type="term" value="P:carbohydrate metabolic process"/>
    <property type="evidence" value="ECO:0007669"/>
    <property type="project" value="UniProtKB-ARBA"/>
</dbReference>
<sequence>MFEYKYIRKNTDGSETWESGSNRTATVPASGQVTLTDTWRS</sequence>
<evidence type="ECO:0000256" key="1">
    <source>
        <dbReference type="ARBA" id="ARBA00000548"/>
    </source>
</evidence>
<dbReference type="PROSITE" id="PS51166">
    <property type="entry name" value="CBM20"/>
    <property type="match status" value="1"/>
</dbReference>
<dbReference type="GO" id="GO:0004556">
    <property type="term" value="F:alpha-amylase activity"/>
    <property type="evidence" value="ECO:0007669"/>
    <property type="project" value="UniProtKB-EC"/>
</dbReference>
<reference evidence="5" key="1">
    <citation type="submission" date="2021-01" db="EMBL/GenBank/DDBJ databases">
        <title>Whole genome shotgun sequence of Actinoplanes cyaneus NBRC 14990.</title>
        <authorList>
            <person name="Komaki H."/>
            <person name="Tamura T."/>
        </authorList>
    </citation>
    <scope>NUCLEOTIDE SEQUENCE</scope>
    <source>
        <strain evidence="5">NBRC 14990</strain>
    </source>
</reference>
<evidence type="ECO:0000256" key="2">
    <source>
        <dbReference type="ARBA" id="ARBA00012595"/>
    </source>
</evidence>
<comment type="catalytic activity">
    <reaction evidence="1">
        <text>Endohydrolysis of (1-&gt;4)-alpha-D-glucosidic linkages in polysaccharides containing three or more (1-&gt;4)-alpha-linked D-glucose units.</text>
        <dbReference type="EC" id="3.2.1.1"/>
    </reaction>
</comment>
<keyword evidence="6" id="KW-1185">Reference proteome</keyword>
<dbReference type="EC" id="3.2.1.1" evidence="2"/>
<gene>
    <name evidence="5" type="ORF">Acy02nite_47270</name>
</gene>
<dbReference type="InterPro" id="IPR013784">
    <property type="entry name" value="Carb-bd-like_fold"/>
</dbReference>
<dbReference type="InterPro" id="IPR013783">
    <property type="entry name" value="Ig-like_fold"/>
</dbReference>
<dbReference type="Pfam" id="PF00686">
    <property type="entry name" value="CBM_20"/>
    <property type="match status" value="1"/>
</dbReference>
<dbReference type="AlphaFoldDB" id="A0A919MD67"/>
<evidence type="ECO:0000256" key="3">
    <source>
        <dbReference type="ARBA" id="ARBA00030238"/>
    </source>
</evidence>
<dbReference type="Gene3D" id="2.60.40.10">
    <property type="entry name" value="Immunoglobulins"/>
    <property type="match status" value="1"/>
</dbReference>
<dbReference type="GO" id="GO:2001070">
    <property type="term" value="F:starch binding"/>
    <property type="evidence" value="ECO:0007669"/>
    <property type="project" value="InterPro"/>
</dbReference>
<accession>A0A919MD67</accession>
<feature type="domain" description="CBM20" evidence="4">
    <location>
        <begin position="1"/>
        <end position="41"/>
    </location>
</feature>
<name>A0A919MD67_9ACTN</name>
<dbReference type="EMBL" id="BOMH01000036">
    <property type="protein sequence ID" value="GID66846.1"/>
    <property type="molecule type" value="Genomic_DNA"/>
</dbReference>
<evidence type="ECO:0000313" key="5">
    <source>
        <dbReference type="EMBL" id="GID66846.1"/>
    </source>
</evidence>
<dbReference type="InterPro" id="IPR002044">
    <property type="entry name" value="CBM20"/>
</dbReference>
<evidence type="ECO:0000259" key="4">
    <source>
        <dbReference type="PROSITE" id="PS51166"/>
    </source>
</evidence>
<evidence type="ECO:0000313" key="6">
    <source>
        <dbReference type="Proteomes" id="UP000619479"/>
    </source>
</evidence>
<dbReference type="RefSeq" id="WP_425548065.1">
    <property type="nucleotide sequence ID" value="NZ_BAAAUC010000001.1"/>
</dbReference>
<protein>
    <recommendedName>
        <fullName evidence="2">alpha-amylase</fullName>
        <ecNumber evidence="2">3.2.1.1</ecNumber>
    </recommendedName>
    <alternativeName>
        <fullName evidence="3">1,4-alpha-D-glucan glucanohydrolase</fullName>
    </alternativeName>
</protein>
<dbReference type="Proteomes" id="UP000619479">
    <property type="component" value="Unassembled WGS sequence"/>
</dbReference>
<comment type="caution">
    <text evidence="5">The sequence shown here is derived from an EMBL/GenBank/DDBJ whole genome shotgun (WGS) entry which is preliminary data.</text>
</comment>
<proteinExistence type="predicted"/>
<organism evidence="5 6">
    <name type="scientific">Actinoplanes cyaneus</name>
    <dbReference type="NCBI Taxonomy" id="52696"/>
    <lineage>
        <taxon>Bacteria</taxon>
        <taxon>Bacillati</taxon>
        <taxon>Actinomycetota</taxon>
        <taxon>Actinomycetes</taxon>
        <taxon>Micromonosporales</taxon>
        <taxon>Micromonosporaceae</taxon>
        <taxon>Actinoplanes</taxon>
    </lineage>
</organism>